<dbReference type="EMBL" id="MFKE01000002">
    <property type="protein sequence ID" value="OGG36003.1"/>
    <property type="molecule type" value="Genomic_DNA"/>
</dbReference>
<dbReference type="STRING" id="1798401.A2363_00770"/>
<accession>A0A1F6BGR1</accession>
<organism evidence="2 3">
    <name type="scientific">Candidatus Gottesmanbacteria bacterium RIFOXYB1_FULL_47_11</name>
    <dbReference type="NCBI Taxonomy" id="1798401"/>
    <lineage>
        <taxon>Bacteria</taxon>
        <taxon>Candidatus Gottesmaniibacteriota</taxon>
    </lineage>
</organism>
<dbReference type="Proteomes" id="UP000176186">
    <property type="component" value="Unassembled WGS sequence"/>
</dbReference>
<keyword evidence="1" id="KW-0175">Coiled coil</keyword>
<proteinExistence type="predicted"/>
<evidence type="ECO:0000313" key="3">
    <source>
        <dbReference type="Proteomes" id="UP000176186"/>
    </source>
</evidence>
<protein>
    <submittedName>
        <fullName evidence="2">Uncharacterized protein</fullName>
    </submittedName>
</protein>
<comment type="caution">
    <text evidence="2">The sequence shown here is derived from an EMBL/GenBank/DDBJ whole genome shotgun (WGS) entry which is preliminary data.</text>
</comment>
<name>A0A1F6BGR1_9BACT</name>
<evidence type="ECO:0000313" key="2">
    <source>
        <dbReference type="EMBL" id="OGG36003.1"/>
    </source>
</evidence>
<gene>
    <name evidence="2" type="ORF">A2363_00770</name>
</gene>
<reference evidence="2 3" key="1">
    <citation type="journal article" date="2016" name="Nat. Commun.">
        <title>Thousands of microbial genomes shed light on interconnected biogeochemical processes in an aquifer system.</title>
        <authorList>
            <person name="Anantharaman K."/>
            <person name="Brown C.T."/>
            <person name="Hug L.A."/>
            <person name="Sharon I."/>
            <person name="Castelle C.J."/>
            <person name="Probst A.J."/>
            <person name="Thomas B.C."/>
            <person name="Singh A."/>
            <person name="Wilkins M.J."/>
            <person name="Karaoz U."/>
            <person name="Brodie E.L."/>
            <person name="Williams K.H."/>
            <person name="Hubbard S.S."/>
            <person name="Banfield J.F."/>
        </authorList>
    </citation>
    <scope>NUCLEOTIDE SEQUENCE [LARGE SCALE GENOMIC DNA]</scope>
</reference>
<sequence length="138" mass="15654">MADTDATQSGADILLELETTVKNYITDLDRKKSEIKKQREMLESALQNDETYRLHAEEAKKAAQQKSKTKFQIMQLPANKSLADKVKDLAVEIKEADGALSDYLREYQRLSGSTEIETNEGEVREIVYVAKLVKKSSR</sequence>
<feature type="coiled-coil region" evidence="1">
    <location>
        <begin position="14"/>
        <end position="48"/>
    </location>
</feature>
<dbReference type="AlphaFoldDB" id="A0A1F6BGR1"/>
<evidence type="ECO:0000256" key="1">
    <source>
        <dbReference type="SAM" id="Coils"/>
    </source>
</evidence>